<dbReference type="Pfam" id="PF17937">
    <property type="entry name" value="TetR_C_28"/>
    <property type="match status" value="1"/>
</dbReference>
<dbReference type="Proteomes" id="UP000324738">
    <property type="component" value="Unassembled WGS sequence"/>
</dbReference>
<gene>
    <name evidence="6" type="ORF">FPY71_07645</name>
</gene>
<feature type="domain" description="HTH tetR-type" evidence="5">
    <location>
        <begin position="6"/>
        <end position="66"/>
    </location>
</feature>
<evidence type="ECO:0000256" key="2">
    <source>
        <dbReference type="ARBA" id="ARBA00023125"/>
    </source>
</evidence>
<reference evidence="6 7" key="1">
    <citation type="submission" date="2019-08" db="EMBL/GenBank/DDBJ databases">
        <title>Aureimonas fodiniaquatilis sp. nov., isolated from a coal mine wastewater.</title>
        <authorList>
            <person name="Kim W."/>
        </authorList>
    </citation>
    <scope>NUCLEOTIDE SEQUENCE [LARGE SCALE GENOMIC DNA]</scope>
    <source>
        <strain evidence="6 7">CAU 1482</strain>
    </source>
</reference>
<dbReference type="Pfam" id="PF00440">
    <property type="entry name" value="TetR_N"/>
    <property type="match status" value="1"/>
</dbReference>
<name>A0A5B0DUD5_9HYPH</name>
<organism evidence="6 7">
    <name type="scientific">Aureimonas fodinaquatilis</name>
    <dbReference type="NCBI Taxonomy" id="2565783"/>
    <lineage>
        <taxon>Bacteria</taxon>
        <taxon>Pseudomonadati</taxon>
        <taxon>Pseudomonadota</taxon>
        <taxon>Alphaproteobacteria</taxon>
        <taxon>Hyphomicrobiales</taxon>
        <taxon>Aurantimonadaceae</taxon>
        <taxon>Aureimonas</taxon>
    </lineage>
</organism>
<comment type="caution">
    <text evidence="6">The sequence shown here is derived from an EMBL/GenBank/DDBJ whole genome shotgun (WGS) entry which is preliminary data.</text>
</comment>
<evidence type="ECO:0000259" key="5">
    <source>
        <dbReference type="PROSITE" id="PS50977"/>
    </source>
</evidence>
<keyword evidence="7" id="KW-1185">Reference proteome</keyword>
<dbReference type="RefSeq" id="WP_149299309.1">
    <property type="nucleotide sequence ID" value="NZ_VTWH01000002.1"/>
</dbReference>
<keyword evidence="2 4" id="KW-0238">DNA-binding</keyword>
<protein>
    <submittedName>
        <fullName evidence="6">TetR/AcrR family transcriptional regulator</fullName>
    </submittedName>
</protein>
<dbReference type="PANTHER" id="PTHR47506:SF1">
    <property type="entry name" value="HTH-TYPE TRANSCRIPTIONAL REGULATOR YJDC"/>
    <property type="match status" value="1"/>
</dbReference>
<dbReference type="SUPFAM" id="SSF46689">
    <property type="entry name" value="Homeodomain-like"/>
    <property type="match status" value="1"/>
</dbReference>
<sequence>MGRKKTIDRDELLDTAELIIRTHGAAGLTIDSLAKAADITKGGVQYTFSSKQAIIDAIMERWFESYTELYTKLAGENPAPTDSLKAHIEATRLEEQPTDAKSAGIMAALLQSPDDLEGSRVWYQERLKVFDLNTDAGRNLRMLFYATEGLFMLKQMRLADVSDKEWDIMLKHILAAAST</sequence>
<keyword evidence="3" id="KW-0804">Transcription</keyword>
<proteinExistence type="predicted"/>
<evidence type="ECO:0000256" key="1">
    <source>
        <dbReference type="ARBA" id="ARBA00023015"/>
    </source>
</evidence>
<dbReference type="AlphaFoldDB" id="A0A5B0DUD5"/>
<dbReference type="Gene3D" id="1.10.357.10">
    <property type="entry name" value="Tetracycline Repressor, domain 2"/>
    <property type="match status" value="1"/>
</dbReference>
<keyword evidence="1" id="KW-0805">Transcription regulation</keyword>
<dbReference type="InterPro" id="IPR009057">
    <property type="entry name" value="Homeodomain-like_sf"/>
</dbReference>
<evidence type="ECO:0000256" key="4">
    <source>
        <dbReference type="PROSITE-ProRule" id="PRU00335"/>
    </source>
</evidence>
<accession>A0A5B0DUD5</accession>
<dbReference type="PANTHER" id="PTHR47506">
    <property type="entry name" value="TRANSCRIPTIONAL REGULATORY PROTEIN"/>
    <property type="match status" value="1"/>
</dbReference>
<evidence type="ECO:0000313" key="6">
    <source>
        <dbReference type="EMBL" id="KAA0970384.1"/>
    </source>
</evidence>
<dbReference type="PROSITE" id="PS50977">
    <property type="entry name" value="HTH_TETR_2"/>
    <property type="match status" value="1"/>
</dbReference>
<dbReference type="GO" id="GO:0003677">
    <property type="term" value="F:DNA binding"/>
    <property type="evidence" value="ECO:0007669"/>
    <property type="project" value="UniProtKB-UniRule"/>
</dbReference>
<evidence type="ECO:0000313" key="7">
    <source>
        <dbReference type="Proteomes" id="UP000324738"/>
    </source>
</evidence>
<dbReference type="InterPro" id="IPR041479">
    <property type="entry name" value="TetR_CgmR_C"/>
</dbReference>
<feature type="DNA-binding region" description="H-T-H motif" evidence="4">
    <location>
        <begin position="29"/>
        <end position="48"/>
    </location>
</feature>
<dbReference type="EMBL" id="VTWH01000002">
    <property type="protein sequence ID" value="KAA0970384.1"/>
    <property type="molecule type" value="Genomic_DNA"/>
</dbReference>
<evidence type="ECO:0000256" key="3">
    <source>
        <dbReference type="ARBA" id="ARBA00023163"/>
    </source>
</evidence>
<dbReference type="InterPro" id="IPR001647">
    <property type="entry name" value="HTH_TetR"/>
</dbReference>
<dbReference type="OrthoDB" id="9809772at2"/>